<accession>A0A4T2C3T2</accession>
<feature type="transmembrane region" description="Helical" evidence="1">
    <location>
        <begin position="250"/>
        <end position="276"/>
    </location>
</feature>
<feature type="transmembrane region" description="Helical" evidence="1">
    <location>
        <begin position="196"/>
        <end position="213"/>
    </location>
</feature>
<feature type="transmembrane region" description="Helical" evidence="1">
    <location>
        <begin position="172"/>
        <end position="189"/>
    </location>
</feature>
<dbReference type="AlphaFoldDB" id="A0A4T2C3T2"/>
<feature type="transmembrane region" description="Helical" evidence="1">
    <location>
        <begin position="324"/>
        <end position="340"/>
    </location>
</feature>
<comment type="caution">
    <text evidence="2">The sequence shown here is derived from an EMBL/GenBank/DDBJ whole genome shotgun (WGS) entry which is preliminary data.</text>
</comment>
<keyword evidence="1" id="KW-0812">Transmembrane</keyword>
<organism evidence="2 3">
    <name type="scientific">Subtercola vilae</name>
    <dbReference type="NCBI Taxonomy" id="2056433"/>
    <lineage>
        <taxon>Bacteria</taxon>
        <taxon>Bacillati</taxon>
        <taxon>Actinomycetota</taxon>
        <taxon>Actinomycetes</taxon>
        <taxon>Micrococcales</taxon>
        <taxon>Microbacteriaceae</taxon>
        <taxon>Subtercola</taxon>
    </lineage>
</organism>
<feature type="transmembrane region" description="Helical" evidence="1">
    <location>
        <begin position="418"/>
        <end position="440"/>
    </location>
</feature>
<evidence type="ECO:0000256" key="1">
    <source>
        <dbReference type="SAM" id="Phobius"/>
    </source>
</evidence>
<dbReference type="Proteomes" id="UP000306192">
    <property type="component" value="Unassembled WGS sequence"/>
</dbReference>
<feature type="transmembrane region" description="Helical" evidence="1">
    <location>
        <begin position="345"/>
        <end position="367"/>
    </location>
</feature>
<keyword evidence="1" id="KW-0472">Membrane</keyword>
<evidence type="ECO:0000313" key="3">
    <source>
        <dbReference type="Proteomes" id="UP000306192"/>
    </source>
</evidence>
<feature type="transmembrane region" description="Helical" evidence="1">
    <location>
        <begin position="219"/>
        <end position="238"/>
    </location>
</feature>
<dbReference type="RefSeq" id="WP_136641622.1">
    <property type="nucleotide sequence ID" value="NZ_QYRT01000010.1"/>
</dbReference>
<feature type="transmembrane region" description="Helical" evidence="1">
    <location>
        <begin position="123"/>
        <end position="142"/>
    </location>
</feature>
<feature type="transmembrane region" description="Helical" evidence="1">
    <location>
        <begin position="390"/>
        <end position="411"/>
    </location>
</feature>
<gene>
    <name evidence="2" type="ORF">D4765_07250</name>
</gene>
<proteinExistence type="predicted"/>
<protein>
    <recommendedName>
        <fullName evidence="4">Glycosyltransferase RgtA/B/C/D-like domain-containing protein</fullName>
    </recommendedName>
</protein>
<feature type="transmembrane region" description="Helical" evidence="1">
    <location>
        <begin position="30"/>
        <end position="46"/>
    </location>
</feature>
<evidence type="ECO:0008006" key="4">
    <source>
        <dbReference type="Google" id="ProtNLM"/>
    </source>
</evidence>
<feature type="transmembrane region" description="Helical" evidence="1">
    <location>
        <begin position="149"/>
        <end position="166"/>
    </location>
</feature>
<keyword evidence="1" id="KW-1133">Transmembrane helix</keyword>
<reference evidence="2 3" key="1">
    <citation type="journal article" date="2019" name="Microorganisms">
        <title>Systematic Affiliation and Genome Analysis of Subtercola vilae DB165(T) with Particular Emphasis on Cold Adaptation of an Isolate from a High-Altitude Cold Volcano Lake.</title>
        <authorList>
            <person name="Villalobos A.S."/>
            <person name="Wiese J."/>
            <person name="Imhoff J.F."/>
            <person name="Dorador C."/>
            <person name="Keller A."/>
            <person name="Hentschel U."/>
        </authorList>
    </citation>
    <scope>NUCLEOTIDE SEQUENCE [LARGE SCALE GENOMIC DNA]</scope>
    <source>
        <strain evidence="2 3">DB165</strain>
    </source>
</reference>
<sequence length="572" mass="61917">MTDTIAPIQELPTIDRRSHRTRRFSRTSHLWPLAFLVLSTLLLWGRPVLLDFADKRLSNPGDSESFAFYLSWNVHAFTNFINPFFTPNLYAPTGLDLGNAISLPSVSILVAPVSYFFGGTAGFNAAFLLSIFFCGAAVYLLTRELFGSIIGATGAGLLATLSPYFLAHSLSHLNLMWVFGLPLIAYLVVRCVKGRLRPVWVGVITAVVLAFTAGASTELFMTESLFAVFAFGIAVIFADRELRVKLWRVLPWLAGGVVLGVILSIPVIVAAVTAGIPEAAVNPPQWYSTELTNIFVPTYLNRFAPASLQAVTATWLGNAAENSAFIPITLLVLLAIYSRFARGRLIAGVAVFGALCLIMSFGPLLTINGQNTIWMPWNIFLHVPGLNHVLPARFTAFSFMAITVLLAHAWANKVVPRVMTAVAVAISGVLLLPGFAVMSFPTLASDPPYVTTGDFKRDITPGENVLVLPPGQWGPGMRWLDDLDFEFDMPTGNGGGANRPAALDNPVGAAMFAQDQTYDFASALPGYAKQYNVGLVLVPADQTAVDVKWKDIADKAFGPGVLDGGVWVYKLQ</sequence>
<keyword evidence="3" id="KW-1185">Reference proteome</keyword>
<name>A0A4T2C3T2_9MICO</name>
<dbReference type="EMBL" id="QYRT01000010">
    <property type="protein sequence ID" value="TIH37801.1"/>
    <property type="molecule type" value="Genomic_DNA"/>
</dbReference>
<evidence type="ECO:0000313" key="2">
    <source>
        <dbReference type="EMBL" id="TIH37801.1"/>
    </source>
</evidence>
<dbReference type="OrthoDB" id="2369748at2"/>